<proteinExistence type="predicted"/>
<gene>
    <name evidence="1" type="ORF">NA56DRAFT_648597</name>
</gene>
<evidence type="ECO:0000313" key="1">
    <source>
        <dbReference type="EMBL" id="PMD17526.1"/>
    </source>
</evidence>
<dbReference type="Gene3D" id="3.40.630.30">
    <property type="match status" value="1"/>
</dbReference>
<dbReference type="PANTHER" id="PTHR42791">
    <property type="entry name" value="GNAT FAMILY ACETYLTRANSFERASE"/>
    <property type="match status" value="1"/>
</dbReference>
<dbReference type="Proteomes" id="UP000235672">
    <property type="component" value="Unassembled WGS sequence"/>
</dbReference>
<name>A0A2J6PUE7_9HELO</name>
<sequence>MPPENFVLSSCTLDDLPAIITVHRDAFADDPISKYAFPRETIGETEQVRWMTEFLTGHFRKPEMAFFKITETNTGNLVAWMRCQVPHVLSEEEREKRKEEKERKLRDRNFWPKGANLEVIEATFGTLAKLTQKYVLVQLHCSCAGHVTLSCDSAANRAQAPVASPD</sequence>
<dbReference type="STRING" id="1745343.A0A2J6PUE7"/>
<dbReference type="EMBL" id="KZ613499">
    <property type="protein sequence ID" value="PMD17526.1"/>
    <property type="molecule type" value="Genomic_DNA"/>
</dbReference>
<reference evidence="1 2" key="1">
    <citation type="submission" date="2016-05" db="EMBL/GenBank/DDBJ databases">
        <title>A degradative enzymes factory behind the ericoid mycorrhizal symbiosis.</title>
        <authorList>
            <consortium name="DOE Joint Genome Institute"/>
            <person name="Martino E."/>
            <person name="Morin E."/>
            <person name="Grelet G."/>
            <person name="Kuo A."/>
            <person name="Kohler A."/>
            <person name="Daghino S."/>
            <person name="Barry K."/>
            <person name="Choi C."/>
            <person name="Cichocki N."/>
            <person name="Clum A."/>
            <person name="Copeland A."/>
            <person name="Hainaut M."/>
            <person name="Haridas S."/>
            <person name="Labutti K."/>
            <person name="Lindquist E."/>
            <person name="Lipzen A."/>
            <person name="Khouja H.-R."/>
            <person name="Murat C."/>
            <person name="Ohm R."/>
            <person name="Olson A."/>
            <person name="Spatafora J."/>
            <person name="Veneault-Fourrey C."/>
            <person name="Henrissat B."/>
            <person name="Grigoriev I."/>
            <person name="Martin F."/>
            <person name="Perotto S."/>
        </authorList>
    </citation>
    <scope>NUCLEOTIDE SEQUENCE [LARGE SCALE GENOMIC DNA]</scope>
    <source>
        <strain evidence="1 2">UAMH 7357</strain>
    </source>
</reference>
<evidence type="ECO:0000313" key="2">
    <source>
        <dbReference type="Proteomes" id="UP000235672"/>
    </source>
</evidence>
<keyword evidence="2" id="KW-1185">Reference proteome</keyword>
<dbReference type="OrthoDB" id="2832510at2759"/>
<evidence type="ECO:0008006" key="3">
    <source>
        <dbReference type="Google" id="ProtNLM"/>
    </source>
</evidence>
<dbReference type="InterPro" id="IPR052523">
    <property type="entry name" value="Trichothecene_AcTrans"/>
</dbReference>
<accession>A0A2J6PUE7</accession>
<protein>
    <recommendedName>
        <fullName evidence="3">N-acetyltransferase domain-containing protein</fullName>
    </recommendedName>
</protein>
<dbReference type="AlphaFoldDB" id="A0A2J6PUE7"/>
<dbReference type="PANTHER" id="PTHR42791:SF2">
    <property type="entry name" value="N-ACETYLTRANSFERASE DOMAIN-CONTAINING PROTEIN"/>
    <property type="match status" value="1"/>
</dbReference>
<organism evidence="1 2">
    <name type="scientific">Hyaloscypha hepaticicola</name>
    <dbReference type="NCBI Taxonomy" id="2082293"/>
    <lineage>
        <taxon>Eukaryota</taxon>
        <taxon>Fungi</taxon>
        <taxon>Dikarya</taxon>
        <taxon>Ascomycota</taxon>
        <taxon>Pezizomycotina</taxon>
        <taxon>Leotiomycetes</taxon>
        <taxon>Helotiales</taxon>
        <taxon>Hyaloscyphaceae</taxon>
        <taxon>Hyaloscypha</taxon>
    </lineage>
</organism>